<dbReference type="PANTHER" id="PTHR45436">
    <property type="entry name" value="SENSOR HISTIDINE KINASE YKOH"/>
    <property type="match status" value="1"/>
</dbReference>
<evidence type="ECO:0000256" key="2">
    <source>
        <dbReference type="ARBA" id="ARBA00004370"/>
    </source>
</evidence>
<dbReference type="SMART" id="SM00304">
    <property type="entry name" value="HAMP"/>
    <property type="match status" value="1"/>
</dbReference>
<dbReference type="InterPro" id="IPR005467">
    <property type="entry name" value="His_kinase_dom"/>
</dbReference>
<evidence type="ECO:0000313" key="14">
    <source>
        <dbReference type="EMBL" id="MBD7979791.1"/>
    </source>
</evidence>
<accession>A0ABR8TVH6</accession>
<evidence type="ECO:0000256" key="7">
    <source>
        <dbReference type="ARBA" id="ARBA00022777"/>
    </source>
</evidence>
<dbReference type="PANTHER" id="PTHR45436:SF5">
    <property type="entry name" value="SENSOR HISTIDINE KINASE TRCS"/>
    <property type="match status" value="1"/>
</dbReference>
<keyword evidence="11" id="KW-0472">Membrane</keyword>
<evidence type="ECO:0000259" key="12">
    <source>
        <dbReference type="PROSITE" id="PS50109"/>
    </source>
</evidence>
<dbReference type="Pfam" id="PF02518">
    <property type="entry name" value="HATPase_c"/>
    <property type="match status" value="1"/>
</dbReference>
<evidence type="ECO:0000256" key="5">
    <source>
        <dbReference type="ARBA" id="ARBA00022679"/>
    </source>
</evidence>
<feature type="region of interest" description="Disordered" evidence="10">
    <location>
        <begin position="1165"/>
        <end position="1187"/>
    </location>
</feature>
<dbReference type="PROSITE" id="PS50885">
    <property type="entry name" value="HAMP"/>
    <property type="match status" value="1"/>
</dbReference>
<gene>
    <name evidence="14" type="ORF">H9641_03540</name>
</gene>
<dbReference type="Gene3D" id="3.30.565.10">
    <property type="entry name" value="Histidine kinase-like ATPase, C-terminal domain"/>
    <property type="match status" value="1"/>
</dbReference>
<feature type="domain" description="HAMP" evidence="13">
    <location>
        <begin position="325"/>
        <end position="393"/>
    </location>
</feature>
<organism evidence="14 15">
    <name type="scientific">Oerskovia merdavium</name>
    <dbReference type="NCBI Taxonomy" id="2762227"/>
    <lineage>
        <taxon>Bacteria</taxon>
        <taxon>Bacillati</taxon>
        <taxon>Actinomycetota</taxon>
        <taxon>Actinomycetes</taxon>
        <taxon>Micrococcales</taxon>
        <taxon>Cellulomonadaceae</taxon>
        <taxon>Oerskovia</taxon>
    </lineage>
</organism>
<keyword evidence="7" id="KW-0418">Kinase</keyword>
<dbReference type="InterPro" id="IPR050428">
    <property type="entry name" value="TCS_sensor_his_kinase"/>
</dbReference>
<dbReference type="InterPro" id="IPR036890">
    <property type="entry name" value="HATPase_C_sf"/>
</dbReference>
<evidence type="ECO:0000256" key="4">
    <source>
        <dbReference type="ARBA" id="ARBA00022553"/>
    </source>
</evidence>
<evidence type="ECO:0000256" key="6">
    <source>
        <dbReference type="ARBA" id="ARBA00022692"/>
    </source>
</evidence>
<evidence type="ECO:0000256" key="9">
    <source>
        <dbReference type="ARBA" id="ARBA00023012"/>
    </source>
</evidence>
<dbReference type="SUPFAM" id="SSF55874">
    <property type="entry name" value="ATPase domain of HSP90 chaperone/DNA topoisomerase II/histidine kinase"/>
    <property type="match status" value="1"/>
</dbReference>
<dbReference type="Gene3D" id="6.10.340.10">
    <property type="match status" value="1"/>
</dbReference>
<feature type="region of interest" description="Disordered" evidence="10">
    <location>
        <begin position="1220"/>
        <end position="1254"/>
    </location>
</feature>
<evidence type="ECO:0000256" key="1">
    <source>
        <dbReference type="ARBA" id="ARBA00000085"/>
    </source>
</evidence>
<feature type="compositionally biased region" description="Low complexity" evidence="10">
    <location>
        <begin position="753"/>
        <end position="762"/>
    </location>
</feature>
<keyword evidence="4" id="KW-0597">Phosphoprotein</keyword>
<feature type="region of interest" description="Disordered" evidence="10">
    <location>
        <begin position="1088"/>
        <end position="1130"/>
    </location>
</feature>
<feature type="compositionally biased region" description="Polar residues" evidence="10">
    <location>
        <begin position="1170"/>
        <end position="1184"/>
    </location>
</feature>
<feature type="region of interest" description="Disordered" evidence="10">
    <location>
        <begin position="736"/>
        <end position="772"/>
    </location>
</feature>
<keyword evidence="6 11" id="KW-0812">Transmembrane</keyword>
<evidence type="ECO:0000256" key="8">
    <source>
        <dbReference type="ARBA" id="ARBA00022989"/>
    </source>
</evidence>
<dbReference type="InterPro" id="IPR013587">
    <property type="entry name" value="Nitrate/nitrite_sensing"/>
</dbReference>
<feature type="compositionally biased region" description="Basic residues" evidence="10">
    <location>
        <begin position="1011"/>
        <end position="1021"/>
    </location>
</feature>
<evidence type="ECO:0000256" key="3">
    <source>
        <dbReference type="ARBA" id="ARBA00012438"/>
    </source>
</evidence>
<protein>
    <recommendedName>
        <fullName evidence="3">histidine kinase</fullName>
        <ecNumber evidence="3">2.7.13.3</ecNumber>
    </recommendedName>
</protein>
<feature type="compositionally biased region" description="Low complexity" evidence="10">
    <location>
        <begin position="1044"/>
        <end position="1073"/>
    </location>
</feature>
<feature type="region of interest" description="Disordered" evidence="10">
    <location>
        <begin position="685"/>
        <end position="707"/>
    </location>
</feature>
<dbReference type="InterPro" id="IPR003594">
    <property type="entry name" value="HATPase_dom"/>
</dbReference>
<dbReference type="Pfam" id="PF08376">
    <property type="entry name" value="NIT"/>
    <property type="match status" value="1"/>
</dbReference>
<dbReference type="EC" id="2.7.13.3" evidence="3"/>
<feature type="region of interest" description="Disordered" evidence="10">
    <location>
        <begin position="1003"/>
        <end position="1073"/>
    </location>
</feature>
<dbReference type="Pfam" id="PF00672">
    <property type="entry name" value="HAMP"/>
    <property type="match status" value="1"/>
</dbReference>
<feature type="domain" description="Histidine kinase" evidence="12">
    <location>
        <begin position="408"/>
        <end position="616"/>
    </location>
</feature>
<comment type="subcellular location">
    <subcellularLocation>
        <location evidence="2">Membrane</location>
    </subcellularLocation>
</comment>
<evidence type="ECO:0000256" key="10">
    <source>
        <dbReference type="SAM" id="MobiDB-lite"/>
    </source>
</evidence>
<comment type="caution">
    <text evidence="14">The sequence shown here is derived from an EMBL/GenBank/DDBJ whole genome shotgun (WGS) entry which is preliminary data.</text>
</comment>
<name>A0ABR8TVH6_9CELL</name>
<keyword evidence="9" id="KW-0902">Two-component regulatory system</keyword>
<feature type="transmembrane region" description="Helical" evidence="11">
    <location>
        <begin position="302"/>
        <end position="324"/>
    </location>
</feature>
<dbReference type="CDD" id="cd06225">
    <property type="entry name" value="HAMP"/>
    <property type="match status" value="1"/>
</dbReference>
<dbReference type="EMBL" id="JACSQF010000002">
    <property type="protein sequence ID" value="MBD7979791.1"/>
    <property type="molecule type" value="Genomic_DNA"/>
</dbReference>
<dbReference type="RefSeq" id="WP_191801052.1">
    <property type="nucleotide sequence ID" value="NZ_JACSQF010000002.1"/>
</dbReference>
<proteinExistence type="predicted"/>
<keyword evidence="15" id="KW-1185">Reference proteome</keyword>
<comment type="catalytic activity">
    <reaction evidence="1">
        <text>ATP + protein L-histidine = ADP + protein N-phospho-L-histidine.</text>
        <dbReference type="EC" id="2.7.13.3"/>
    </reaction>
</comment>
<dbReference type="PROSITE" id="PS50109">
    <property type="entry name" value="HIS_KIN"/>
    <property type="match status" value="1"/>
</dbReference>
<evidence type="ECO:0000259" key="13">
    <source>
        <dbReference type="PROSITE" id="PS50885"/>
    </source>
</evidence>
<keyword evidence="8 11" id="KW-1133">Transmembrane helix</keyword>
<sequence length="1254" mass="132340">MSVRGKILAALALPVLVLFLAATIFSVQAINEARVAQQTQALVKAFATQDVAGKAVAAERAAEIQRVRGVENGAALVEEARLATNKALDRRDAVYSGLNLSMLDQRVRDAVDATVKDRAELADIRKKSDTNAHQELGFTAKYNALIDDALDVPRVLADTSDDRRLAQFLDAYVDADVLMSQVALELPVVQFLFNDIAAGENAANDSLRVARLIGEGDTKADQARKSVRELRIPETTIPSPIGTYVTLRTGLAGNGAYGVTGKQDWASASTKDLEGITPVRDKVLAETGEIASDNATAAVTRAVITILVTLLAFGATIAVAGAIARQIVNPLRRLTDAAQDVRDQLPRLVEQVSIPGQGPGISIQPIEIESTDEVGQLANAFNDVNSTTIQVAREQAALRGSIAEMFVNVARRDQVLLNRQLAFLDDLERSEEDANTLSNLFRLDHLATRMRRNAESLLVLAGIDSGRRVRQPMPASDVIRTASSEIELYDRVRLNLVVDPLMLGHNALNAAHLIAELLENATMFSEPHTPVEVSTGRDERFVKIIIRDHGLGMTPEEIGEANRKVNAHAASDVVGSQRLGLYVVGRISDRLGARVTFERAPEGAGTLVTVSFPNVLFVPDSNVPLPMPTDPLDNRTQVAADQISAPAPQPTAPVYSGPATTSTPQIDHEAPVAVAVDLAALTDGATSTGMPRRRSRGMDPAGSAPSASFVPGPQTGSIILPPLATPSLPLDLPAAPDAWSPPEGVAATGNSLPSRARASSPAETTGVMPPVQPASAEIPVLDVSTRSAMFSSFRALGTTDPSTAEQQAVELDAAPDVSATDISVPDFVPDDGTWAPQFAIEPLGASEADAAPAEQPIAVAPVAPVAEAPVADAPAAAREVQAVEPQAPVPDLPQRNAPAAAEAPVQQFAPPVVAYEAPVAPPAASFEPPVVQAAPPVVAYEAPVAAPAASFEPPVVQAAPPFAAPAAQAAPVAPLHREEIPEELSFEALPKFEDLMADLPTRRSLRESQARKRGIFNRRPRTGTLPVIRPSSAALASQPAGTDQQAPAATYQQPQAPAVQQPAAVGYQQPQAAPVAYQQPQPVAFAAPAAPTSFAPPTAAQPQVAAPTASAPLVRRPAQEPIEPLDPTYVSDSVEARSDWIASAVLYEEMSTLLRNGPEVQGKAFAESAGTYSPQAQSDVTASGLTRRARTVNREEYVDRFTAKIDRDPEQLRARLAAFQSATARGRVEADDETGSTDLSSHGNDVPDSAPQSR</sequence>
<evidence type="ECO:0000256" key="11">
    <source>
        <dbReference type="SAM" id="Phobius"/>
    </source>
</evidence>
<dbReference type="Proteomes" id="UP000655570">
    <property type="component" value="Unassembled WGS sequence"/>
</dbReference>
<dbReference type="InterPro" id="IPR003660">
    <property type="entry name" value="HAMP_dom"/>
</dbReference>
<reference evidence="14 15" key="1">
    <citation type="submission" date="2020-08" db="EMBL/GenBank/DDBJ databases">
        <title>A Genomic Blueprint of the Chicken Gut Microbiome.</title>
        <authorList>
            <person name="Gilroy R."/>
            <person name="Ravi A."/>
            <person name="Getino M."/>
            <person name="Pursley I."/>
            <person name="Horton D.L."/>
            <person name="Alikhan N.-F."/>
            <person name="Baker D."/>
            <person name="Gharbi K."/>
            <person name="Hall N."/>
            <person name="Watson M."/>
            <person name="Adriaenssens E.M."/>
            <person name="Foster-Nyarko E."/>
            <person name="Jarju S."/>
            <person name="Secka A."/>
            <person name="Antonio M."/>
            <person name="Oren A."/>
            <person name="Chaudhuri R."/>
            <person name="La Ragione R.M."/>
            <person name="Hildebrand F."/>
            <person name="Pallen M.J."/>
        </authorList>
    </citation>
    <scope>NUCLEOTIDE SEQUENCE [LARGE SCALE GENOMIC DNA]</scope>
    <source>
        <strain evidence="14 15">Sa2CUA9</strain>
    </source>
</reference>
<evidence type="ECO:0000313" key="15">
    <source>
        <dbReference type="Proteomes" id="UP000655570"/>
    </source>
</evidence>
<dbReference type="SMART" id="SM00387">
    <property type="entry name" value="HATPase_c"/>
    <property type="match status" value="1"/>
</dbReference>
<feature type="compositionally biased region" description="Low complexity" evidence="10">
    <location>
        <begin position="1088"/>
        <end position="1112"/>
    </location>
</feature>
<keyword evidence="5" id="KW-0808">Transferase</keyword>